<dbReference type="Proteomes" id="UP001156905">
    <property type="component" value="Unassembled WGS sequence"/>
</dbReference>
<accession>A0ABQ6BCM8</accession>
<evidence type="ECO:0000313" key="2">
    <source>
        <dbReference type="Proteomes" id="UP001156905"/>
    </source>
</evidence>
<gene>
    <name evidence="1" type="ORF">GCM10007857_87960</name>
</gene>
<protein>
    <submittedName>
        <fullName evidence="1">Uncharacterized protein</fullName>
    </submittedName>
</protein>
<dbReference type="EMBL" id="BSOW01000064">
    <property type="protein sequence ID" value="GLR92077.1"/>
    <property type="molecule type" value="Genomic_DNA"/>
</dbReference>
<organism evidence="1 2">
    <name type="scientific">Bradyrhizobium iriomotense</name>
    <dbReference type="NCBI Taxonomy" id="441950"/>
    <lineage>
        <taxon>Bacteria</taxon>
        <taxon>Pseudomonadati</taxon>
        <taxon>Pseudomonadota</taxon>
        <taxon>Alphaproteobacteria</taxon>
        <taxon>Hyphomicrobiales</taxon>
        <taxon>Nitrobacteraceae</taxon>
        <taxon>Bradyrhizobium</taxon>
    </lineage>
</organism>
<evidence type="ECO:0000313" key="1">
    <source>
        <dbReference type="EMBL" id="GLR92077.1"/>
    </source>
</evidence>
<reference evidence="2" key="1">
    <citation type="journal article" date="2019" name="Int. J. Syst. Evol. Microbiol.">
        <title>The Global Catalogue of Microorganisms (GCM) 10K type strain sequencing project: providing services to taxonomists for standard genome sequencing and annotation.</title>
        <authorList>
            <consortium name="The Broad Institute Genomics Platform"/>
            <consortium name="The Broad Institute Genome Sequencing Center for Infectious Disease"/>
            <person name="Wu L."/>
            <person name="Ma J."/>
        </authorList>
    </citation>
    <scope>NUCLEOTIDE SEQUENCE [LARGE SCALE GENOMIC DNA]</scope>
    <source>
        <strain evidence="2">NBRC 102520</strain>
    </source>
</reference>
<sequence length="88" mass="9903">MKIRFGAWRDPSAAAFAEQPAGRAIDQVQARTGRAGYRVMRIPGIGRRGREPMLNVHAGLRAFEDNMTVHREPDYDGSEPRPKLRMIA</sequence>
<name>A0ABQ6BCM8_9BRAD</name>
<keyword evidence="2" id="KW-1185">Reference proteome</keyword>
<comment type="caution">
    <text evidence="1">The sequence shown here is derived from an EMBL/GenBank/DDBJ whole genome shotgun (WGS) entry which is preliminary data.</text>
</comment>
<proteinExistence type="predicted"/>